<dbReference type="Pfam" id="PF07778">
    <property type="entry name" value="CENP-I"/>
    <property type="match status" value="1"/>
</dbReference>
<evidence type="ECO:0000256" key="4">
    <source>
        <dbReference type="ARBA" id="ARBA00022454"/>
    </source>
</evidence>
<comment type="similarity">
    <text evidence="3">Belongs to the CENP-I/CTF3 family.</text>
</comment>
<name>A0ABR1EY68_9ASCO</name>
<evidence type="ECO:0000256" key="5">
    <source>
        <dbReference type="ARBA" id="ARBA00023242"/>
    </source>
</evidence>
<dbReference type="RefSeq" id="XP_064765587.1">
    <property type="nucleotide sequence ID" value="XM_064911240.1"/>
</dbReference>
<evidence type="ECO:0000313" key="8">
    <source>
        <dbReference type="EMBL" id="KAK7202554.1"/>
    </source>
</evidence>
<dbReference type="CDD" id="cd22647">
    <property type="entry name" value="CTF3_NTD_HEAT"/>
    <property type="match status" value="1"/>
</dbReference>
<gene>
    <name evidence="8" type="ORF">BZA70DRAFT_269853</name>
</gene>
<evidence type="ECO:0000256" key="2">
    <source>
        <dbReference type="ARBA" id="ARBA00004584"/>
    </source>
</evidence>
<dbReference type="PANTHER" id="PTHR48208:SF2">
    <property type="entry name" value="CENTROMERE PROTEIN I"/>
    <property type="match status" value="1"/>
</dbReference>
<evidence type="ECO:0000313" key="9">
    <source>
        <dbReference type="Proteomes" id="UP001498771"/>
    </source>
</evidence>
<comment type="caution">
    <text evidence="8">The sequence shown here is derived from an EMBL/GenBank/DDBJ whole genome shotgun (WGS) entry which is preliminary data.</text>
</comment>
<protein>
    <submittedName>
        <fullName evidence="8">Mis6-domain-containing protein</fullName>
    </submittedName>
</protein>
<dbReference type="PANTHER" id="PTHR48208">
    <property type="entry name" value="CENTROMERE PROTEIN I"/>
    <property type="match status" value="1"/>
</dbReference>
<organism evidence="8 9">
    <name type="scientific">Myxozyma melibiosi</name>
    <dbReference type="NCBI Taxonomy" id="54550"/>
    <lineage>
        <taxon>Eukaryota</taxon>
        <taxon>Fungi</taxon>
        <taxon>Dikarya</taxon>
        <taxon>Ascomycota</taxon>
        <taxon>Saccharomycotina</taxon>
        <taxon>Lipomycetes</taxon>
        <taxon>Lipomycetales</taxon>
        <taxon>Lipomycetaceae</taxon>
        <taxon>Myxozyma</taxon>
    </lineage>
</organism>
<feature type="region of interest" description="Disordered" evidence="7">
    <location>
        <begin position="271"/>
        <end position="299"/>
    </location>
</feature>
<feature type="compositionally biased region" description="Low complexity" evidence="7">
    <location>
        <begin position="271"/>
        <end position="280"/>
    </location>
</feature>
<evidence type="ECO:0000256" key="1">
    <source>
        <dbReference type="ARBA" id="ARBA00004123"/>
    </source>
</evidence>
<keyword evidence="6" id="KW-0137">Centromere</keyword>
<accession>A0ABR1EY68</accession>
<proteinExistence type="inferred from homology"/>
<evidence type="ECO:0000256" key="6">
    <source>
        <dbReference type="ARBA" id="ARBA00023328"/>
    </source>
</evidence>
<evidence type="ECO:0000256" key="7">
    <source>
        <dbReference type="SAM" id="MobiDB-lite"/>
    </source>
</evidence>
<dbReference type="GeneID" id="90036752"/>
<reference evidence="8 9" key="1">
    <citation type="submission" date="2024-03" db="EMBL/GenBank/DDBJ databases">
        <title>Genome-scale model development and genomic sequencing of the oleaginous clade Lipomyces.</title>
        <authorList>
            <consortium name="Lawrence Berkeley National Laboratory"/>
            <person name="Czajka J.J."/>
            <person name="Han Y."/>
            <person name="Kim J."/>
            <person name="Mondo S.J."/>
            <person name="Hofstad B.A."/>
            <person name="Robles A."/>
            <person name="Haridas S."/>
            <person name="Riley R."/>
            <person name="LaButti K."/>
            <person name="Pangilinan J."/>
            <person name="Andreopoulos W."/>
            <person name="Lipzen A."/>
            <person name="Yan J."/>
            <person name="Wang M."/>
            <person name="Ng V."/>
            <person name="Grigoriev I.V."/>
            <person name="Spatafora J.W."/>
            <person name="Magnuson J.K."/>
            <person name="Baker S.E."/>
            <person name="Pomraning K.R."/>
        </authorList>
    </citation>
    <scope>NUCLEOTIDE SEQUENCE [LARGE SCALE GENOMIC DNA]</scope>
    <source>
        <strain evidence="8 9">Phaff 52-87</strain>
    </source>
</reference>
<dbReference type="Proteomes" id="UP001498771">
    <property type="component" value="Unassembled WGS sequence"/>
</dbReference>
<evidence type="ECO:0000256" key="3">
    <source>
        <dbReference type="ARBA" id="ARBA00005470"/>
    </source>
</evidence>
<dbReference type="EMBL" id="JBBJBU010000016">
    <property type="protein sequence ID" value="KAK7202554.1"/>
    <property type="molecule type" value="Genomic_DNA"/>
</dbReference>
<keyword evidence="4" id="KW-0158">Chromosome</keyword>
<dbReference type="InterPro" id="IPR012485">
    <property type="entry name" value="CENP-I"/>
</dbReference>
<keyword evidence="9" id="KW-1185">Reference proteome</keyword>
<keyword evidence="5" id="KW-0539">Nucleus</keyword>
<comment type="subcellular location">
    <subcellularLocation>
        <location evidence="2">Chromosome</location>
        <location evidence="2">Centromere</location>
    </subcellularLocation>
    <subcellularLocation>
        <location evidence="1">Nucleus</location>
    </subcellularLocation>
</comment>
<sequence>MLIFASSWVSVCVEVCEEDIALRRETEEIQLAPPDKISLAIKNLHSALPSRAPRSLVADQLSLIGIHVYEHGLSPQDLLLAAEVLTSPAVLTTSDALQLVKLLIPKESVGDEVVLRIVGCLGVGQGKAEPAVQVSSHILFYPLYYSAANYLKSALLRWLVIIQPFLKSPKILSSLYNLLFLLLSYESIRPWLCHILFLITTRRDIKPWRIQYLLELQNKYRDSQHLTGLLVLYKEYYPEIIIDRFFRLRSTLFRYPDPALMTIILDLHRSSSSSSSSSSSAPHISRDPLSRSAPKRRKLALPDRATLDQSRASVTVEDISSLTSFVHSIDRIALPAQVGSVLRDDGMVRLVLVNRPGKLAWARLNTWIASTLSDELSSDSDSEEILGEMLARVSELCDYTTDLLVSVEDFLLSRYLKTWAGRSNRQVIFNLLLLLKIRPWPDLHDDLLSPLSSLYHSPTTDPAFKKDYVLFLTELYASYARQFGPASAIRSAESLLSRAQIAQVMEGLWREIMELVAYDDGVTTRQVVWYINEVSTLWVR</sequence>